<dbReference type="Proteomes" id="UP000527355">
    <property type="component" value="Unassembled WGS sequence"/>
</dbReference>
<feature type="region of interest" description="Disordered" evidence="1">
    <location>
        <begin position="15"/>
        <end position="36"/>
    </location>
</feature>
<gene>
    <name evidence="2" type="ORF">mMyoMyo1_011806</name>
</gene>
<protein>
    <submittedName>
        <fullName evidence="2">Uncharacterized protein</fullName>
    </submittedName>
</protein>
<accession>A0A7J7XI11</accession>
<reference evidence="2 3" key="1">
    <citation type="journal article" date="2020" name="Nature">
        <title>Six reference-quality genomes reveal evolution of bat adaptations.</title>
        <authorList>
            <person name="Jebb D."/>
            <person name="Huang Z."/>
            <person name="Pippel M."/>
            <person name="Hughes G.M."/>
            <person name="Lavrichenko K."/>
            <person name="Devanna P."/>
            <person name="Winkler S."/>
            <person name="Jermiin L.S."/>
            <person name="Skirmuntt E.C."/>
            <person name="Katzourakis A."/>
            <person name="Burkitt-Gray L."/>
            <person name="Ray D.A."/>
            <person name="Sullivan K.A.M."/>
            <person name="Roscito J.G."/>
            <person name="Kirilenko B.M."/>
            <person name="Davalos L.M."/>
            <person name="Corthals A.P."/>
            <person name="Power M.L."/>
            <person name="Jones G."/>
            <person name="Ransome R.D."/>
            <person name="Dechmann D.K.N."/>
            <person name="Locatelli A.G."/>
            <person name="Puechmaille S.J."/>
            <person name="Fedrigo O."/>
            <person name="Jarvis E.D."/>
            <person name="Hiller M."/>
            <person name="Vernes S.C."/>
            <person name="Myers E.W."/>
            <person name="Teeling E.C."/>
        </authorList>
    </citation>
    <scope>NUCLEOTIDE SEQUENCE [LARGE SCALE GENOMIC DNA]</scope>
    <source>
        <strain evidence="2">MMyoMyo1</strain>
        <tissue evidence="2">Flight muscle</tissue>
    </source>
</reference>
<dbReference type="EMBL" id="JABWUV010000006">
    <property type="protein sequence ID" value="KAF6349262.1"/>
    <property type="molecule type" value="Genomic_DNA"/>
</dbReference>
<keyword evidence="3" id="KW-1185">Reference proteome</keyword>
<name>A0A7J7XI11_MYOMY</name>
<dbReference type="AlphaFoldDB" id="A0A7J7XI11"/>
<evidence type="ECO:0000256" key="1">
    <source>
        <dbReference type="SAM" id="MobiDB-lite"/>
    </source>
</evidence>
<organism evidence="2 3">
    <name type="scientific">Myotis myotis</name>
    <name type="common">Greater mouse-eared bat</name>
    <name type="synonym">Vespertilio myotis</name>
    <dbReference type="NCBI Taxonomy" id="51298"/>
    <lineage>
        <taxon>Eukaryota</taxon>
        <taxon>Metazoa</taxon>
        <taxon>Chordata</taxon>
        <taxon>Craniata</taxon>
        <taxon>Vertebrata</taxon>
        <taxon>Euteleostomi</taxon>
        <taxon>Mammalia</taxon>
        <taxon>Eutheria</taxon>
        <taxon>Laurasiatheria</taxon>
        <taxon>Chiroptera</taxon>
        <taxon>Yangochiroptera</taxon>
        <taxon>Vespertilionidae</taxon>
        <taxon>Myotis</taxon>
    </lineage>
</organism>
<evidence type="ECO:0000313" key="3">
    <source>
        <dbReference type="Proteomes" id="UP000527355"/>
    </source>
</evidence>
<proteinExistence type="predicted"/>
<comment type="caution">
    <text evidence="2">The sequence shown here is derived from an EMBL/GenBank/DDBJ whole genome shotgun (WGS) entry which is preliminary data.</text>
</comment>
<sequence length="128" mass="14286">MQIVEKLQVLPLPKRTKSVTGDSKIPQHGVGSGNLHKPPNQQPLPWYCFGLSFPTNFFIAVAAEAGLLSCCWSYSFPLRVSHVQEVHVLINFFFSLIFYCRVPDRDQMGGGNVFPPSHWCPALLQSLG</sequence>
<evidence type="ECO:0000313" key="2">
    <source>
        <dbReference type="EMBL" id="KAF6349262.1"/>
    </source>
</evidence>